<dbReference type="GO" id="GO:0005929">
    <property type="term" value="C:cilium"/>
    <property type="evidence" value="ECO:0007669"/>
    <property type="project" value="UniProtKB-SubCell"/>
</dbReference>
<evidence type="ECO:0000256" key="6">
    <source>
        <dbReference type="ARBA" id="ARBA00023273"/>
    </source>
</evidence>
<evidence type="ECO:0000256" key="3">
    <source>
        <dbReference type="ARBA" id="ARBA00022794"/>
    </source>
</evidence>
<evidence type="ECO:0000256" key="7">
    <source>
        <dbReference type="SAM" id="Coils"/>
    </source>
</evidence>
<feature type="compositionally biased region" description="Acidic residues" evidence="8">
    <location>
        <begin position="343"/>
        <end position="391"/>
    </location>
</feature>
<dbReference type="GO" id="GO:0060271">
    <property type="term" value="P:cilium assembly"/>
    <property type="evidence" value="ECO:0007669"/>
    <property type="project" value="TreeGrafter"/>
</dbReference>
<evidence type="ECO:0008006" key="11">
    <source>
        <dbReference type="Google" id="ProtNLM"/>
    </source>
</evidence>
<protein>
    <recommendedName>
        <fullName evidence="11">Clusterin-associated protein 1</fullName>
    </recommendedName>
</protein>
<dbReference type="PANTHER" id="PTHR21547">
    <property type="entry name" value="CLUSTERIN ASSOCIATED PROTEIN 1"/>
    <property type="match status" value="1"/>
</dbReference>
<reference evidence="9" key="1">
    <citation type="submission" date="2023-07" db="EMBL/GenBank/DDBJ databases">
        <authorList>
            <consortium name="AG Swart"/>
            <person name="Singh M."/>
            <person name="Singh A."/>
            <person name="Seah K."/>
            <person name="Emmerich C."/>
        </authorList>
    </citation>
    <scope>NUCLEOTIDE SEQUENCE</scope>
    <source>
        <strain evidence="9">DP1</strain>
    </source>
</reference>
<dbReference type="GO" id="GO:0030992">
    <property type="term" value="C:intraciliary transport particle B"/>
    <property type="evidence" value="ECO:0007669"/>
    <property type="project" value="TreeGrafter"/>
</dbReference>
<keyword evidence="10" id="KW-1185">Reference proteome</keyword>
<evidence type="ECO:0000256" key="4">
    <source>
        <dbReference type="ARBA" id="ARBA00023054"/>
    </source>
</evidence>
<evidence type="ECO:0000256" key="2">
    <source>
        <dbReference type="ARBA" id="ARBA00008340"/>
    </source>
</evidence>
<feature type="compositionally biased region" description="Polar residues" evidence="8">
    <location>
        <begin position="327"/>
        <end position="339"/>
    </location>
</feature>
<comment type="similarity">
    <text evidence="2">Belongs to the CLUAP1 family.</text>
</comment>
<gene>
    <name evidence="9" type="ORF">ECRASSUSDP1_LOCUS13704</name>
</gene>
<evidence type="ECO:0000256" key="8">
    <source>
        <dbReference type="SAM" id="MobiDB-lite"/>
    </source>
</evidence>
<feature type="coiled-coil region" evidence="7">
    <location>
        <begin position="202"/>
        <end position="303"/>
    </location>
</feature>
<proteinExistence type="inferred from homology"/>
<dbReference type="PANTHER" id="PTHR21547:SF0">
    <property type="entry name" value="CLUSTERIN-ASSOCIATED PROTEIN 1"/>
    <property type="match status" value="1"/>
</dbReference>
<dbReference type="InterPro" id="IPR019366">
    <property type="entry name" value="Clusterin-associated_protein-1"/>
</dbReference>
<dbReference type="Proteomes" id="UP001295684">
    <property type="component" value="Unassembled WGS sequence"/>
</dbReference>
<dbReference type="EMBL" id="CAMPGE010013659">
    <property type="protein sequence ID" value="CAI2372374.1"/>
    <property type="molecule type" value="Genomic_DNA"/>
</dbReference>
<name>A0AAD1UNY3_EUPCR</name>
<comment type="caution">
    <text evidence="9">The sequence shown here is derived from an EMBL/GenBank/DDBJ whole genome shotgun (WGS) entry which is preliminary data.</text>
</comment>
<organism evidence="9 10">
    <name type="scientific">Euplotes crassus</name>
    <dbReference type="NCBI Taxonomy" id="5936"/>
    <lineage>
        <taxon>Eukaryota</taxon>
        <taxon>Sar</taxon>
        <taxon>Alveolata</taxon>
        <taxon>Ciliophora</taxon>
        <taxon>Intramacronucleata</taxon>
        <taxon>Spirotrichea</taxon>
        <taxon>Hypotrichia</taxon>
        <taxon>Euplotida</taxon>
        <taxon>Euplotidae</taxon>
        <taxon>Moneuplotes</taxon>
    </lineage>
</organism>
<keyword evidence="6" id="KW-0966">Cell projection</keyword>
<keyword evidence="3" id="KW-0970">Cilium biogenesis/degradation</keyword>
<keyword evidence="4 7" id="KW-0175">Coiled coil</keyword>
<evidence type="ECO:0000256" key="1">
    <source>
        <dbReference type="ARBA" id="ARBA00004138"/>
    </source>
</evidence>
<evidence type="ECO:0000313" key="10">
    <source>
        <dbReference type="Proteomes" id="UP001295684"/>
    </source>
</evidence>
<feature type="region of interest" description="Disordered" evidence="8">
    <location>
        <begin position="317"/>
        <end position="391"/>
    </location>
</feature>
<comment type="subcellular location">
    <subcellularLocation>
        <location evidence="1">Cell projection</location>
        <location evidence="1">Cilium</location>
    </subcellularLocation>
</comment>
<accession>A0AAD1UNY3</accession>
<evidence type="ECO:0000256" key="5">
    <source>
        <dbReference type="ARBA" id="ARBA00023069"/>
    </source>
</evidence>
<dbReference type="Pfam" id="PF10234">
    <property type="entry name" value="Cluap1"/>
    <property type="match status" value="1"/>
</dbReference>
<dbReference type="AlphaFoldDB" id="A0AAD1UNY3"/>
<evidence type="ECO:0000313" key="9">
    <source>
        <dbReference type="EMBL" id="CAI2372374.1"/>
    </source>
</evidence>
<dbReference type="GO" id="GO:0005815">
    <property type="term" value="C:microtubule organizing center"/>
    <property type="evidence" value="ECO:0007669"/>
    <property type="project" value="TreeGrafter"/>
</dbReference>
<sequence>MSYRDLRNFCEIMRALGYSRPISVENFRLPNFELVADISLWFAERYDPSSDISDNINEERDRVLFIKSICQLFLTKARIKLNPKKLYEANGYAVKELLKVATMLNKAMNASAVDEDELVSSNDFNMDSKLRNLKQARSLANEITETGAKLFDSLGKENDLRESREKALDFLDSISRNLGSNTEQEYIEKCIRDLVGGQSHQMDQMNEMIANLKQDEKELENKIQRRAAELDRTDKRLKGIEQVRPEFMDEYEKLEQEISQYYNQYIEKFRNLDYLEHQLDEYNRKEIEKKKENQKALKKIQEKYKVEEYKTFNEGNEDGIIKDEMGSTRTGFNKGNNVIGNIEGDDDDDDEDDEEDDSDAIGEDDDGEPINIESDEDDDEDGEEDDSDGNF</sequence>
<keyword evidence="5" id="KW-0969">Cilium</keyword>